<dbReference type="Pfam" id="PF24990">
    <property type="entry name" value="PAS_13"/>
    <property type="match status" value="1"/>
</dbReference>
<dbReference type="CDD" id="cd00067">
    <property type="entry name" value="GAL4"/>
    <property type="match status" value="1"/>
</dbReference>
<dbReference type="PANTHER" id="PTHR31986:SF7">
    <property type="entry name" value="REGULATOR OF DRUG SENSITIVITY 2"/>
    <property type="match status" value="1"/>
</dbReference>
<feature type="region of interest" description="Disordered" evidence="8">
    <location>
        <begin position="202"/>
        <end position="236"/>
    </location>
</feature>
<dbReference type="AlphaFoldDB" id="A0A1Y2EPB3"/>
<dbReference type="EMBL" id="MCFI01000035">
    <property type="protein sequence ID" value="ORY73379.1"/>
    <property type="molecule type" value="Genomic_DNA"/>
</dbReference>
<dbReference type="GO" id="GO:0000981">
    <property type="term" value="F:DNA-binding transcription factor activity, RNA polymerase II-specific"/>
    <property type="evidence" value="ECO:0007669"/>
    <property type="project" value="InterPro"/>
</dbReference>
<proteinExistence type="predicted"/>
<accession>A0A1Y2EPB3</accession>
<dbReference type="RefSeq" id="XP_040721801.1">
    <property type="nucleotide sequence ID" value="XM_040872119.1"/>
</dbReference>
<evidence type="ECO:0000256" key="2">
    <source>
        <dbReference type="ARBA" id="ARBA00022723"/>
    </source>
</evidence>
<keyword evidence="4" id="KW-0805">Transcription regulation</keyword>
<evidence type="ECO:0000256" key="6">
    <source>
        <dbReference type="ARBA" id="ARBA00023163"/>
    </source>
</evidence>
<keyword evidence="6" id="KW-0804">Transcription</keyword>
<evidence type="ECO:0000259" key="9">
    <source>
        <dbReference type="PROSITE" id="PS50048"/>
    </source>
</evidence>
<dbReference type="InterPro" id="IPR001138">
    <property type="entry name" value="Zn2Cys6_DnaBD"/>
</dbReference>
<feature type="domain" description="Zn(2)-C6 fungal-type" evidence="9">
    <location>
        <begin position="31"/>
        <end position="60"/>
    </location>
</feature>
<dbReference type="PANTHER" id="PTHR31986">
    <property type="entry name" value="REGULATOR OF DRUG SENSITIVITY 2"/>
    <property type="match status" value="1"/>
</dbReference>
<dbReference type="SUPFAM" id="SSF57701">
    <property type="entry name" value="Zn2/Cys6 DNA-binding domain"/>
    <property type="match status" value="1"/>
</dbReference>
<dbReference type="Proteomes" id="UP000193685">
    <property type="component" value="Unassembled WGS sequence"/>
</dbReference>
<evidence type="ECO:0000313" key="11">
    <source>
        <dbReference type="Proteomes" id="UP000193685"/>
    </source>
</evidence>
<evidence type="ECO:0000256" key="3">
    <source>
        <dbReference type="ARBA" id="ARBA00022833"/>
    </source>
</evidence>
<dbReference type="InterPro" id="IPR056751">
    <property type="entry name" value="PAS_13"/>
</dbReference>
<dbReference type="PROSITE" id="PS00463">
    <property type="entry name" value="ZN2_CY6_FUNGAL_1"/>
    <property type="match status" value="1"/>
</dbReference>
<dbReference type="InterPro" id="IPR053045">
    <property type="entry name" value="Zinc_cluster_trans_reg"/>
</dbReference>
<dbReference type="OrthoDB" id="65716at2759"/>
<dbReference type="Pfam" id="PF00172">
    <property type="entry name" value="Zn_clus"/>
    <property type="match status" value="1"/>
</dbReference>
<dbReference type="GO" id="GO:0008270">
    <property type="term" value="F:zinc ion binding"/>
    <property type="evidence" value="ECO:0007669"/>
    <property type="project" value="InterPro"/>
</dbReference>
<dbReference type="SMART" id="SM00066">
    <property type="entry name" value="GAL4"/>
    <property type="match status" value="1"/>
</dbReference>
<protein>
    <recommendedName>
        <fullName evidence="9">Zn(2)-C6 fungal-type domain-containing protein</fullName>
    </recommendedName>
</protein>
<name>A0A1Y2EPB3_PROLT</name>
<evidence type="ECO:0000256" key="8">
    <source>
        <dbReference type="SAM" id="MobiDB-lite"/>
    </source>
</evidence>
<keyword evidence="5" id="KW-0238">DNA-binding</keyword>
<organism evidence="10 11">
    <name type="scientific">Protomyces lactucae-debilis</name>
    <dbReference type="NCBI Taxonomy" id="2754530"/>
    <lineage>
        <taxon>Eukaryota</taxon>
        <taxon>Fungi</taxon>
        <taxon>Dikarya</taxon>
        <taxon>Ascomycota</taxon>
        <taxon>Taphrinomycotina</taxon>
        <taxon>Taphrinomycetes</taxon>
        <taxon>Taphrinales</taxon>
        <taxon>Protomycetaceae</taxon>
        <taxon>Protomyces</taxon>
    </lineage>
</organism>
<dbReference type="InterPro" id="IPR036864">
    <property type="entry name" value="Zn2-C6_fun-type_DNA-bd_sf"/>
</dbReference>
<dbReference type="Gene3D" id="4.10.240.10">
    <property type="entry name" value="Zn(2)-C6 fungal-type DNA-binding domain"/>
    <property type="match status" value="1"/>
</dbReference>
<evidence type="ECO:0000313" key="10">
    <source>
        <dbReference type="EMBL" id="ORY73379.1"/>
    </source>
</evidence>
<dbReference type="OMA" id="TRCVKRN"/>
<reference evidence="10 11" key="1">
    <citation type="submission" date="2016-07" db="EMBL/GenBank/DDBJ databases">
        <title>Pervasive Adenine N6-methylation of Active Genes in Fungi.</title>
        <authorList>
            <consortium name="DOE Joint Genome Institute"/>
            <person name="Mondo S.J."/>
            <person name="Dannebaum R.O."/>
            <person name="Kuo R.C."/>
            <person name="Labutti K."/>
            <person name="Haridas S."/>
            <person name="Kuo A."/>
            <person name="Salamov A."/>
            <person name="Ahrendt S.R."/>
            <person name="Lipzen A."/>
            <person name="Sullivan W."/>
            <person name="Andreopoulos W.B."/>
            <person name="Clum A."/>
            <person name="Lindquist E."/>
            <person name="Daum C."/>
            <person name="Ramamoorthy G.K."/>
            <person name="Gryganskyi A."/>
            <person name="Culley D."/>
            <person name="Magnuson J.K."/>
            <person name="James T.Y."/>
            <person name="O'Malley M.A."/>
            <person name="Stajich J.E."/>
            <person name="Spatafora J.W."/>
            <person name="Visel A."/>
            <person name="Grigoriev I.V."/>
        </authorList>
    </citation>
    <scope>NUCLEOTIDE SEQUENCE [LARGE SCALE GENOMIC DNA]</scope>
    <source>
        <strain evidence="10 11">12-1054</strain>
    </source>
</reference>
<dbReference type="GeneID" id="63788718"/>
<dbReference type="GO" id="GO:0005634">
    <property type="term" value="C:nucleus"/>
    <property type="evidence" value="ECO:0007669"/>
    <property type="project" value="UniProtKB-SubCell"/>
</dbReference>
<feature type="region of interest" description="Disordered" evidence="8">
    <location>
        <begin position="68"/>
        <end position="90"/>
    </location>
</feature>
<keyword evidence="11" id="KW-1185">Reference proteome</keyword>
<keyword evidence="7" id="KW-0539">Nucleus</keyword>
<evidence type="ECO:0000256" key="5">
    <source>
        <dbReference type="ARBA" id="ARBA00023125"/>
    </source>
</evidence>
<dbReference type="FunFam" id="4.10.240.10:FF:000002">
    <property type="entry name" value="Zn cluster transcription factor Rds2"/>
    <property type="match status" value="1"/>
</dbReference>
<dbReference type="PROSITE" id="PS50048">
    <property type="entry name" value="ZN2_CY6_FUNGAL_2"/>
    <property type="match status" value="1"/>
</dbReference>
<keyword evidence="2" id="KW-0479">Metal-binding</keyword>
<feature type="region of interest" description="Disordered" evidence="8">
    <location>
        <begin position="1"/>
        <end position="23"/>
    </location>
</feature>
<keyword evidence="3" id="KW-0862">Zinc</keyword>
<sequence>MEQGASHEGKGMQEAAARKADGKKRKKVNHACVYCRRSHMTCDAGRPCSRCVKRNIGHLCYDEARPAKTSKMRADSSTSPPHSIKSPEPAMPKLERAVSSELMRPPTAPISYANAALDTPVFPSQSVLPANLDKSFTSDFSMLYDPSLFSVGFQNQPHYAQFASEQATSEFLVLSDFLNIMGSPTIRPASPPVPVPILPSEAKEEAESRVPSRQHSRANSVTAPNSQNPSKPGSVNGISESAQEKFFLTAADPNPESAEDRLKSVINAKVEAGLMKPFNYVRGYARLQKYMDANMSAESKQRILAPLSTFRPAFRAIAKRLTDVDLILVEEAFERLLLDYDRVFTSISVPACLWRRTGEIFRGNKEFAALLNIPAEHLRDGKLAITELMAEDSAVNYWEKYGNIAFDGAQKAVLTSCLLQLQRGDGVVSCCFSFTIKRDRYNIPSCIVGNFIPVKLG</sequence>
<comment type="subcellular location">
    <subcellularLocation>
        <location evidence="1">Nucleus</location>
    </subcellularLocation>
</comment>
<evidence type="ECO:0000256" key="1">
    <source>
        <dbReference type="ARBA" id="ARBA00004123"/>
    </source>
</evidence>
<dbReference type="GO" id="GO:0000977">
    <property type="term" value="F:RNA polymerase II transcription regulatory region sequence-specific DNA binding"/>
    <property type="evidence" value="ECO:0007669"/>
    <property type="project" value="TreeGrafter"/>
</dbReference>
<gene>
    <name evidence="10" type="ORF">BCR37DRAFT_407388</name>
</gene>
<comment type="caution">
    <text evidence="10">The sequence shown here is derived from an EMBL/GenBank/DDBJ whole genome shotgun (WGS) entry which is preliminary data.</text>
</comment>
<feature type="compositionally biased region" description="Basic and acidic residues" evidence="8">
    <location>
        <begin position="1"/>
        <end position="20"/>
    </location>
</feature>
<feature type="compositionally biased region" description="Polar residues" evidence="8">
    <location>
        <begin position="211"/>
        <end position="236"/>
    </location>
</feature>
<evidence type="ECO:0000256" key="4">
    <source>
        <dbReference type="ARBA" id="ARBA00023015"/>
    </source>
</evidence>
<evidence type="ECO:0000256" key="7">
    <source>
        <dbReference type="ARBA" id="ARBA00023242"/>
    </source>
</evidence>